<feature type="compositionally biased region" description="Acidic residues" evidence="10">
    <location>
        <begin position="952"/>
        <end position="962"/>
    </location>
</feature>
<evidence type="ECO:0000259" key="11">
    <source>
        <dbReference type="Pfam" id="PF04928"/>
    </source>
</evidence>
<evidence type="ECO:0000256" key="6">
    <source>
        <dbReference type="ARBA" id="ARBA00022741"/>
    </source>
</evidence>
<keyword evidence="7" id="KW-0067">ATP-binding</keyword>
<feature type="compositionally biased region" description="Basic and acidic residues" evidence="10">
    <location>
        <begin position="860"/>
        <end position="872"/>
    </location>
</feature>
<feature type="compositionally biased region" description="Acidic residues" evidence="10">
    <location>
        <begin position="873"/>
        <end position="887"/>
    </location>
</feature>
<proteinExistence type="inferred from homology"/>
<reference evidence="12 13" key="1">
    <citation type="submission" date="2024-10" db="EMBL/GenBank/DDBJ databases">
        <authorList>
            <person name="Kim D."/>
        </authorList>
    </citation>
    <scope>NUCLEOTIDE SEQUENCE [LARGE SCALE GENOMIC DNA]</scope>
    <source>
        <strain evidence="12">BH-2024</strain>
    </source>
</reference>
<evidence type="ECO:0000313" key="12">
    <source>
        <dbReference type="EMBL" id="KAL3105974.1"/>
    </source>
</evidence>
<gene>
    <name evidence="12" type="ORF">niasHT_025031</name>
</gene>
<comment type="caution">
    <text evidence="12">The sequence shown here is derived from an EMBL/GenBank/DDBJ whole genome shotgun (WGS) entry which is preliminary data.</text>
</comment>
<feature type="compositionally biased region" description="Basic and acidic residues" evidence="10">
    <location>
        <begin position="1010"/>
        <end position="1032"/>
    </location>
</feature>
<dbReference type="PANTHER" id="PTHR10682:SF10">
    <property type="entry name" value="POLYNUCLEOTIDE ADENYLYLTRANSFERASE"/>
    <property type="match status" value="1"/>
</dbReference>
<keyword evidence="13" id="KW-1185">Reference proteome</keyword>
<dbReference type="SUPFAM" id="SSF81631">
    <property type="entry name" value="PAP/OAS1 substrate-binding domain"/>
    <property type="match status" value="1"/>
</dbReference>
<dbReference type="InterPro" id="IPR007012">
    <property type="entry name" value="PolA_pol_cen_dom"/>
</dbReference>
<keyword evidence="8" id="KW-0539">Nucleus</keyword>
<evidence type="ECO:0000256" key="10">
    <source>
        <dbReference type="SAM" id="MobiDB-lite"/>
    </source>
</evidence>
<dbReference type="GO" id="GO:1990817">
    <property type="term" value="F:poly(A) RNA polymerase activity"/>
    <property type="evidence" value="ECO:0007669"/>
    <property type="project" value="UniProtKB-EC"/>
</dbReference>
<feature type="compositionally biased region" description="Basic residues" evidence="10">
    <location>
        <begin position="827"/>
        <end position="841"/>
    </location>
</feature>
<evidence type="ECO:0000256" key="8">
    <source>
        <dbReference type="ARBA" id="ARBA00023242"/>
    </source>
</evidence>
<sequence>MMENLLNYLRNQSPQISADAQRNSKELLANCVNQFLLLCESNAEFFENFRELSESRAIFKEILDFASKGMEEMLPNRLMDWFNDHNKKQKDLEDFDVGRSFADRIFEKSNIKKSYDECPKENMTTKELIRADQKAQSNDLEAYDLMTSYIDFLQTSADDRFHGTSVASIDLVAAIWHFRETIRDLFRFGYSLEDKSDKFNEILAKHKQFFEEDTSEIRDENRELCQLNKIGHKIVHLTELRDESKAWRERMERATKTNTGDMFEERFLFLPNGDEEIAIFGDAMDCQNAETLSRLKSQMFGVQRKKRIHFFCLNKLIKRFKRLQSFFCYGIGEFQPLFLKDNVRLLISEQALDALESKNPQILHYDILNMGIFTATFLAQLRHKSGSPVAECYEVRILLSSLMARINLLERSLYEYNDNLPASTRKACLEKIVRAKNEFYAKIAEGNLSHLRKTFCIMYQFAKFLEKSVAVGRLGETIERWEATECQNENVVKETILALRAQKKRTIFDIIIAAVKKAEVIRQFREIRGSYTRISRYLEDQRMFNKLLKEADFYEQRVFEKDRLMQAHYIEVLLCVDLAINGEGWLKADLMVFVRWMDSKKFTKDGQNELMANRIGKVWDNEIRPIFAKTYDSFYDLDDSPENHSFKIENLRKILSIFKNYLDKTINAKKAKSDRVVFAELAKIIGSGGDSLPSNGEETINGINGMPMALSETQEKAWHCFENWIQNLHFDMLKQMLNKRTIFFNNIKRFFESKLNEHTNKLMLFLHNKQNVENILRLLGIDFEANGSSDGSPSRQTPGAEDDDWPSTDSPMGSTASPVLSPSTERKKTKRKKAKRSKTQRKSSIVEHEIDEEMLFLSETPKKGTESQKKQSEEEEKPPEQEEDEAVIEAAEIKEIIGEKSSKDEAANGGKAQVEAEEKIKEEPTKERAPDEKEEDEEEEEEAVNQEKGPKEDEEEQIVETEELIREGPPKEEAVKGGKAPAKDEAKNEKEPIGSAPDEEEDEDEEEEAVKEALEGEKLTWDKKAPKDEVDIGEKAFEDEAIIMEELMEKVPLRDKAEKAENEKPEQILTIASVQKAEREVDVMEETINRDEEHIDNYQPKNHNWEDVQIGDNYGSEKVEGEKGNSMALSKSPQKGAKRQTKEAANANFEFCDEHFNAKNLDIAEIKGVTIDYFGDKEFLMIKYGELIWHFVCSQPTAKNNSKVIGQNKKVEKEQKPMPKESVTLPGEDAFVRAIVHLLDLGIYANEIWHRLNAIRLVEQIWPELGILQSEVAEIEGQWAKIKGIKLSLRSQWTELEKYLHQMLKQLLVLMDKKKFPGINYYAIANDNEKELLREIRLLKDEMHLRNLAFSLAESKSAQTIWHSLGATQTSSFLSLLFSHLFKMHLNQRVNFAIKENNQQKIVCHNQSLFCRLSKKENLLALQRIQKDYFNSVPQIHFTYKTLPVTILAILVPNLGQEVPNGPLDDQKIKTIAQRFGDEIEKLIRADHLFDEGQFRSSQKVNDQTMEQLANSIFHAVPKEAAKIMHQWIMFDQLKDLLLKDRQKAMNLRESVKTHLAMLKAFANFSTHSKIHWFLLNKLDTTQKEAASTVLNPNYNNHNNLFINFSFLLAYLEQWAKSNHINGEHIGYLNFNILVVMVTKIVLAHSNATLPILIEKFFITYSIWPWPLPVQLTEISINRKGEFLSWMPGREWFTKRQHSPKKMLKAIHAELAMAIITPTFPERNLAQNSNISALKCIQNQMIKALKTLRNESDKNALIGPLSNKKFSQMYEHFIVVICAAPNYQLDTFANFVGIRIGHELPEIIENPLERWIKFCHLFVRPISLGHCNNDNNNAPSPKSPSTYCKKIWLIGIEVNEKQKELSKFQDKIREKLKKKLAEKIISNFEGSFVEIETDYVNEREQLQKLWGIDLNLV</sequence>
<evidence type="ECO:0000256" key="9">
    <source>
        <dbReference type="ARBA" id="ARBA00048830"/>
    </source>
</evidence>
<comment type="subcellular location">
    <subcellularLocation>
        <location evidence="1">Nucleus</location>
    </subcellularLocation>
</comment>
<dbReference type="Proteomes" id="UP001620626">
    <property type="component" value="Unassembled WGS sequence"/>
</dbReference>
<comment type="similarity">
    <text evidence="2">Belongs to the poly(A) polymerase family.</text>
</comment>
<dbReference type="Pfam" id="PF04928">
    <property type="entry name" value="PAP_central"/>
    <property type="match status" value="1"/>
</dbReference>
<feature type="compositionally biased region" description="Basic and acidic residues" evidence="10">
    <location>
        <begin position="914"/>
        <end position="931"/>
    </location>
</feature>
<feature type="compositionally biased region" description="Acidic residues" evidence="10">
    <location>
        <begin position="932"/>
        <end position="944"/>
    </location>
</feature>
<evidence type="ECO:0000256" key="3">
    <source>
        <dbReference type="ARBA" id="ARBA00012388"/>
    </source>
</evidence>
<dbReference type="EC" id="2.7.7.19" evidence="3"/>
<feature type="domain" description="Poly(A) polymerase central" evidence="11">
    <location>
        <begin position="1605"/>
        <end position="1750"/>
    </location>
</feature>
<dbReference type="Gene3D" id="1.10.1410.10">
    <property type="match status" value="1"/>
</dbReference>
<feature type="region of interest" description="Disordered" evidence="10">
    <location>
        <begin position="786"/>
        <end position="1032"/>
    </location>
</feature>
<feature type="region of interest" description="Disordered" evidence="10">
    <location>
        <begin position="1115"/>
        <end position="1137"/>
    </location>
</feature>
<name>A0ABD2KSQ9_9BILA</name>
<feature type="compositionally biased region" description="Polar residues" evidence="10">
    <location>
        <begin position="786"/>
        <end position="797"/>
    </location>
</feature>
<evidence type="ECO:0000256" key="1">
    <source>
        <dbReference type="ARBA" id="ARBA00004123"/>
    </source>
</evidence>
<evidence type="ECO:0000256" key="7">
    <source>
        <dbReference type="ARBA" id="ARBA00022840"/>
    </source>
</evidence>
<dbReference type="GO" id="GO:0005634">
    <property type="term" value="C:nucleus"/>
    <property type="evidence" value="ECO:0007669"/>
    <property type="project" value="UniProtKB-SubCell"/>
</dbReference>
<dbReference type="EMBL" id="JBICBT010000672">
    <property type="protein sequence ID" value="KAL3105974.1"/>
    <property type="molecule type" value="Genomic_DNA"/>
</dbReference>
<feature type="compositionally biased region" description="Basic and acidic residues" evidence="10">
    <location>
        <begin position="891"/>
        <end position="906"/>
    </location>
</feature>
<evidence type="ECO:0000256" key="2">
    <source>
        <dbReference type="ARBA" id="ARBA00010912"/>
    </source>
</evidence>
<dbReference type="PANTHER" id="PTHR10682">
    <property type="entry name" value="POLY A POLYMERASE"/>
    <property type="match status" value="1"/>
</dbReference>
<accession>A0ABD2KSQ9</accession>
<evidence type="ECO:0000256" key="4">
    <source>
        <dbReference type="ARBA" id="ARBA00022664"/>
    </source>
</evidence>
<feature type="compositionally biased region" description="Basic and acidic residues" evidence="10">
    <location>
        <begin position="963"/>
        <end position="992"/>
    </location>
</feature>
<organism evidence="12 13">
    <name type="scientific">Heterodera trifolii</name>
    <dbReference type="NCBI Taxonomy" id="157864"/>
    <lineage>
        <taxon>Eukaryota</taxon>
        <taxon>Metazoa</taxon>
        <taxon>Ecdysozoa</taxon>
        <taxon>Nematoda</taxon>
        <taxon>Chromadorea</taxon>
        <taxon>Rhabditida</taxon>
        <taxon>Tylenchina</taxon>
        <taxon>Tylenchomorpha</taxon>
        <taxon>Tylenchoidea</taxon>
        <taxon>Heteroderidae</taxon>
        <taxon>Heteroderinae</taxon>
        <taxon>Heterodera</taxon>
    </lineage>
</organism>
<evidence type="ECO:0000256" key="5">
    <source>
        <dbReference type="ARBA" id="ARBA00022679"/>
    </source>
</evidence>
<dbReference type="GO" id="GO:0006397">
    <property type="term" value="P:mRNA processing"/>
    <property type="evidence" value="ECO:0007669"/>
    <property type="project" value="UniProtKB-KW"/>
</dbReference>
<keyword evidence="5" id="KW-0808">Transferase</keyword>
<evidence type="ECO:0000313" key="13">
    <source>
        <dbReference type="Proteomes" id="UP001620626"/>
    </source>
</evidence>
<feature type="compositionally biased region" description="Polar residues" evidence="10">
    <location>
        <begin position="807"/>
        <end position="822"/>
    </location>
</feature>
<feature type="compositionally biased region" description="Acidic residues" evidence="10">
    <location>
        <begin position="997"/>
        <end position="1009"/>
    </location>
</feature>
<keyword evidence="4" id="KW-0507">mRNA processing</keyword>
<comment type="catalytic activity">
    <reaction evidence="9">
        <text>RNA(n) + ATP = RNA(n)-3'-adenine ribonucleotide + diphosphate</text>
        <dbReference type="Rhea" id="RHEA:11332"/>
        <dbReference type="Rhea" id="RHEA-COMP:14527"/>
        <dbReference type="Rhea" id="RHEA-COMP:17347"/>
        <dbReference type="ChEBI" id="CHEBI:30616"/>
        <dbReference type="ChEBI" id="CHEBI:33019"/>
        <dbReference type="ChEBI" id="CHEBI:140395"/>
        <dbReference type="ChEBI" id="CHEBI:173115"/>
        <dbReference type="EC" id="2.7.7.19"/>
    </reaction>
</comment>
<keyword evidence="6" id="KW-0547">Nucleotide-binding</keyword>
<dbReference type="GO" id="GO:0005524">
    <property type="term" value="F:ATP binding"/>
    <property type="evidence" value="ECO:0007669"/>
    <property type="project" value="UniProtKB-KW"/>
</dbReference>
<protein>
    <recommendedName>
        <fullName evidence="3">polynucleotide adenylyltransferase</fullName>
        <ecNumber evidence="3">2.7.7.19</ecNumber>
    </recommendedName>
</protein>
<dbReference type="Gene3D" id="3.30.70.590">
    <property type="entry name" value="Poly(A) polymerase predicted RNA binding domain"/>
    <property type="match status" value="1"/>
</dbReference>